<evidence type="ECO:0000313" key="1">
    <source>
        <dbReference type="EMBL" id="KAJ6445055.1"/>
    </source>
</evidence>
<dbReference type="Proteomes" id="UP001163105">
    <property type="component" value="Unassembled WGS sequence"/>
</dbReference>
<accession>A0AB34G0Y4</accession>
<dbReference type="Gene3D" id="1.10.510.10">
    <property type="entry name" value="Transferase(Phosphotransferase) domain 1"/>
    <property type="match status" value="1"/>
</dbReference>
<dbReference type="EMBL" id="JAQHRD010000002">
    <property type="protein sequence ID" value="KAJ6445055.1"/>
    <property type="molecule type" value="Genomic_DNA"/>
</dbReference>
<dbReference type="InterPro" id="IPR011009">
    <property type="entry name" value="Kinase-like_dom_sf"/>
</dbReference>
<proteinExistence type="predicted"/>
<name>A0AB34G0Y4_9HYPO</name>
<organism evidence="1 2">
    <name type="scientific">Purpureocillium lavendulum</name>
    <dbReference type="NCBI Taxonomy" id="1247861"/>
    <lineage>
        <taxon>Eukaryota</taxon>
        <taxon>Fungi</taxon>
        <taxon>Dikarya</taxon>
        <taxon>Ascomycota</taxon>
        <taxon>Pezizomycotina</taxon>
        <taxon>Sordariomycetes</taxon>
        <taxon>Hypocreomycetidae</taxon>
        <taxon>Hypocreales</taxon>
        <taxon>Ophiocordycipitaceae</taxon>
        <taxon>Purpureocillium</taxon>
    </lineage>
</organism>
<protein>
    <submittedName>
        <fullName evidence="1">Ankyrin repeats (3 copies) domain-containing protein</fullName>
    </submittedName>
</protein>
<dbReference type="AlphaFoldDB" id="A0AB34G0Y4"/>
<reference evidence="1" key="1">
    <citation type="submission" date="2023-01" db="EMBL/GenBank/DDBJ databases">
        <title>The growth and conidiation of Purpureocillium lavendulum are regulated by nitrogen source and histone H3K14 acetylation.</title>
        <authorList>
            <person name="Tang P."/>
            <person name="Han J."/>
            <person name="Zhang C."/>
            <person name="Tang P."/>
            <person name="Qi F."/>
            <person name="Zhang K."/>
            <person name="Liang L."/>
        </authorList>
    </citation>
    <scope>NUCLEOTIDE SEQUENCE</scope>
    <source>
        <strain evidence="1">YMF1.00683</strain>
    </source>
</reference>
<keyword evidence="2" id="KW-1185">Reference proteome</keyword>
<gene>
    <name evidence="1" type="ORF">O9K51_03457</name>
</gene>
<sequence length="359" mass="40148">MSEEQKPYSIEGWDLSGGSVDMSVLLNGYTFTIDLSAECFVNSPIALQRFEVFFKMLRGELGEIHHPEVREFAEDVADVFLPEFEKLAPPKPHKGKLTLADRVPRGYFRCDYRVVDENPMVGAITKRDKAWPIIAAAHEGCDMRRQSVFPLFDPADVEVPYIDRHSIYDVTPRKVVANGKTVCFKSCFAPYDCIEEVDKHLAIRSAGASAQRLNISRLFGIVADRQGLASGLLYEWIYTKAEETLAAAATVDTPMALREKWVSQLRAAVAGLHDLGFVWGDVKADNVLIDEDDNAILIDLEGGSTDEWVDREIGDTVEGDLQGLERLVDFIFNDDSPWRRQEQRLREAPIALGAGIPIA</sequence>
<dbReference type="SUPFAM" id="SSF56112">
    <property type="entry name" value="Protein kinase-like (PK-like)"/>
    <property type="match status" value="1"/>
</dbReference>
<comment type="caution">
    <text evidence="1">The sequence shown here is derived from an EMBL/GenBank/DDBJ whole genome shotgun (WGS) entry which is preliminary data.</text>
</comment>
<evidence type="ECO:0000313" key="2">
    <source>
        <dbReference type="Proteomes" id="UP001163105"/>
    </source>
</evidence>